<organism evidence="1 2">
    <name type="scientific">Colletotrichum truncatum</name>
    <name type="common">Anthracnose fungus</name>
    <name type="synonym">Colletotrichum capsici</name>
    <dbReference type="NCBI Taxonomy" id="5467"/>
    <lineage>
        <taxon>Eukaryota</taxon>
        <taxon>Fungi</taxon>
        <taxon>Dikarya</taxon>
        <taxon>Ascomycota</taxon>
        <taxon>Pezizomycotina</taxon>
        <taxon>Sordariomycetes</taxon>
        <taxon>Hypocreomycetidae</taxon>
        <taxon>Glomerellales</taxon>
        <taxon>Glomerellaceae</taxon>
        <taxon>Colletotrichum</taxon>
        <taxon>Colletotrichum truncatum species complex</taxon>
    </lineage>
</organism>
<dbReference type="EMBL" id="VUJX02000008">
    <property type="protein sequence ID" value="KAL0933555.1"/>
    <property type="molecule type" value="Genomic_DNA"/>
</dbReference>
<reference evidence="1 2" key="1">
    <citation type="journal article" date="2020" name="Phytopathology">
        <title>Genome Sequence Resources of Colletotrichum truncatum, C. plurivorum, C. musicola, and C. sojae: Four Species Pathogenic to Soybean (Glycine max).</title>
        <authorList>
            <person name="Rogerio F."/>
            <person name="Boufleur T.R."/>
            <person name="Ciampi-Guillardi M."/>
            <person name="Sukno S.A."/>
            <person name="Thon M.R."/>
            <person name="Massola Junior N.S."/>
            <person name="Baroncelli R."/>
        </authorList>
    </citation>
    <scope>NUCLEOTIDE SEQUENCE [LARGE SCALE GENOMIC DNA]</scope>
    <source>
        <strain evidence="1 2">CMES1059</strain>
    </source>
</reference>
<dbReference type="Proteomes" id="UP000805649">
    <property type="component" value="Unassembled WGS sequence"/>
</dbReference>
<protein>
    <submittedName>
        <fullName evidence="1">Uncharacterized protein</fullName>
    </submittedName>
</protein>
<comment type="caution">
    <text evidence="1">The sequence shown here is derived from an EMBL/GenBank/DDBJ whole genome shotgun (WGS) entry which is preliminary data.</text>
</comment>
<name>A0ACC3YNS1_COLTU</name>
<gene>
    <name evidence="1" type="ORF">CTRU02_212518</name>
</gene>
<evidence type="ECO:0000313" key="2">
    <source>
        <dbReference type="Proteomes" id="UP000805649"/>
    </source>
</evidence>
<evidence type="ECO:0000313" key="1">
    <source>
        <dbReference type="EMBL" id="KAL0933555.1"/>
    </source>
</evidence>
<proteinExistence type="predicted"/>
<sequence length="1654" mass="185398">MQADSDTINVASDSGEASGTARPLRRIRKPTTKALLNEGNRDTLDDGAAEPSEQGGNGVRRATTRGAPAARGRIKAIEDDDRTLLLAMGKQMKELHASLQVVFNAWKKSELRNRDIQAELRQTTDELRTASEELRSIKDELETVRSDLQALKQQVEDDNTKTWEKLEACTALAPARSDSSPSYAAVARTASTNQYSDARARTPGATPTNTTDTLYCTIDTFSAEEEDGSKPSAGTIRAAVEKEMRADGHAGWRCLAVTVNPRSENLIRVVCRDDAEHQMVKQIAETKIAPGIRVRDDDLHPIKVDFVRWTSVWEEKGKYRSKAAEEFSKENHATVAKIVWLSDQENPKAYGSMAVYLTKASDARRLISEGYFHASGESGTTGVFKPQSRPQQCFKCQQIAPHKAVRCPNRLDAVHESLMNDERLQDFTVIAVQEPWVWKREGKILTVPMRHSRWTRMVPTAWREEGRWGIRSMLWVNKEIEAEQVPIPSPDITGAVLRLPGRRVLIVSVYVPAQEPEMLRRTCSMLRQAIAGVRSSAGEVVDVVFVGDFNRHDQLWGGDDVSATRQGEADPIIELMSDLSLRSLLPRGTKTWHKNDAATTIDLSIASEDLARMMTRCALHETDHGSDHQAIETTFEIATPDTDSKPRLLFKNAPWKAINARIEAALQCIPTGGTVQQQTDRLMSTVTVAVEALTPTAKPSRYAKRWWTEDLTQLRRIHTFWRNRARAERRAGHCPPDLEEQAQAAAKQYHDAIRQQKKNHWQGFLADDTNIWKAVKYLGADKGASFDKIPQLIRADGSKTAEKGEQAEELLSTFFPPLPNNIEDEGQRPQRPPVPFPDITLEEVERQLFAAKSWKAPGEDGLPVAVWKQTWPIVKHRVHALFQTSVNEGELPRQWRHAKIIPLKKPNKDDYTVAKAWRPISLLSTLGKVLESVMAERISHAVETHGLLPTSHFGARKQRSAEQALVLLQEYIYRAWRKRKVLSLVSFDVKGAYNGVYKERLLQRLKARGIPEKLVEWVDAFCSQRTASIQINGQDSEVRSLPQPGLPQGSPLSPVLFLFFNADLVQHQTDENGGSLAFVDDYTAWVTGPSRQANRQGIQAIIDRALDWERRSGATFEADKTAIIHFTRNWRHPEDYATFNIKGDTVRPKDRVKVLGVIMDTKLYFQQHIAEAATKGLEAVLELRRLKGLSPSTARQLFVAAVAPTIDYASNVWRHRCRTAQMRVINRVQRIGAQAIIGTFNTVATAVAEAEASIQSAQERFDRKAIKFWVRLHTLPTSHPLRRIRPQGFKRHISPFQKMAATYRNLPVDRLETIEAFPQAPWESQMLTVVEEDGDKATKAIQTGWAVRAVTGSSARNGIVGYGTAILLPLSHRRGGSTTTISNTTGSREEQNPYTAELTAIAKTLETLSKGIRYRAIYVFSTNKAAVLAAGKPRQQSGQQEIRRICKAVNTLINKGNKITLFWLPAGVDSDIKLEAKAAAKESTQQGKTPKKKPTRAYSTTIRKALRGLQKYCRLPEGVGNFSNRVDAALPGKHTRQLYDSFSWKEASILAQLRTGMARLNWYLHQIGVAPSDQCACGQAAETVGHFLFRCTQWTEQRAPMIQRTDTHRGNLSFYLGGKTASDPDDWSPYMDVVRETVKFAMATGRLDMQINQT</sequence>
<keyword evidence="2" id="KW-1185">Reference proteome</keyword>
<accession>A0ACC3YNS1</accession>